<dbReference type="GO" id="GO:0005829">
    <property type="term" value="C:cytosol"/>
    <property type="evidence" value="ECO:0007669"/>
    <property type="project" value="TreeGrafter"/>
</dbReference>
<dbReference type="GO" id="GO:0016887">
    <property type="term" value="F:ATP hydrolysis activity"/>
    <property type="evidence" value="ECO:0007669"/>
    <property type="project" value="TreeGrafter"/>
</dbReference>
<keyword evidence="1" id="KW-0547">Nucleotide-binding</keyword>
<proteinExistence type="predicted"/>
<organism evidence="3 4">
    <name type="scientific">Paratissierella segnis</name>
    <dbReference type="NCBI Taxonomy" id="2763679"/>
    <lineage>
        <taxon>Bacteria</taxon>
        <taxon>Bacillati</taxon>
        <taxon>Bacillota</taxon>
        <taxon>Tissierellia</taxon>
        <taxon>Tissierellales</taxon>
        <taxon>Tissierellaceae</taxon>
        <taxon>Paratissierella</taxon>
    </lineage>
</organism>
<sequence length="289" mass="31730">MLDQASKLRALVDNGNEKTQNGQGIKIYSVASGKGGVGKTNFSVNLAIKLQQMGKRVLVLDADVGLSNANILLGINTPLNLFNLFNEGISLKDIIVTGPEGVDLLSGGSDLFNMEILDYDKQQTIINELSSIGVYDILIIDNGAGISRESLTFAIFAHELILVTTPEPTAITDAYSYLKAISIYKLKDKVKVVINQVPDIVSGEESFNKLALTCQKFLKLELENIGFIFNDIRVNKAVMDQQPIVLKYPNSLASKNISQISNNILNDKNYNFNVSSLKQLSNRLRKIFG</sequence>
<dbReference type="Pfam" id="PF10609">
    <property type="entry name" value="ParA"/>
    <property type="match status" value="1"/>
</dbReference>
<gene>
    <name evidence="3" type="ORF">H8707_08835</name>
</gene>
<dbReference type="EMBL" id="JACRTG010000018">
    <property type="protein sequence ID" value="MBC8588345.1"/>
    <property type="molecule type" value="Genomic_DNA"/>
</dbReference>
<dbReference type="SUPFAM" id="SSF52540">
    <property type="entry name" value="P-loop containing nucleoside triphosphate hydrolases"/>
    <property type="match status" value="1"/>
</dbReference>
<accession>A0A926IKJ2</accession>
<dbReference type="InterPro" id="IPR050625">
    <property type="entry name" value="ParA/MinD_ATPase"/>
</dbReference>
<dbReference type="AlphaFoldDB" id="A0A926IKJ2"/>
<evidence type="ECO:0000313" key="3">
    <source>
        <dbReference type="EMBL" id="MBC8588345.1"/>
    </source>
</evidence>
<keyword evidence="2" id="KW-0067">ATP-binding</keyword>
<comment type="caution">
    <text evidence="3">The sequence shown here is derived from an EMBL/GenBank/DDBJ whole genome shotgun (WGS) entry which is preliminary data.</text>
</comment>
<dbReference type="GO" id="GO:0051782">
    <property type="term" value="P:negative regulation of cell division"/>
    <property type="evidence" value="ECO:0007669"/>
    <property type="project" value="TreeGrafter"/>
</dbReference>
<dbReference type="InterPro" id="IPR027417">
    <property type="entry name" value="P-loop_NTPase"/>
</dbReference>
<evidence type="ECO:0000313" key="4">
    <source>
        <dbReference type="Proteomes" id="UP000601171"/>
    </source>
</evidence>
<name>A0A926IKJ2_9FIRM</name>
<evidence type="ECO:0000256" key="1">
    <source>
        <dbReference type="ARBA" id="ARBA00022741"/>
    </source>
</evidence>
<dbReference type="PANTHER" id="PTHR43384">
    <property type="entry name" value="SEPTUM SITE-DETERMINING PROTEIN MIND HOMOLOG, CHLOROPLASTIC-RELATED"/>
    <property type="match status" value="1"/>
</dbReference>
<protein>
    <submittedName>
        <fullName evidence="3">MinD/ParA family protein</fullName>
    </submittedName>
</protein>
<keyword evidence="4" id="KW-1185">Reference proteome</keyword>
<dbReference type="CDD" id="cd02038">
    <property type="entry name" value="FlhG-like"/>
    <property type="match status" value="1"/>
</dbReference>
<dbReference type="PANTHER" id="PTHR43384:SF4">
    <property type="entry name" value="CELLULOSE BIOSYNTHESIS PROTEIN BCSQ-RELATED"/>
    <property type="match status" value="1"/>
</dbReference>
<dbReference type="InterPro" id="IPR033875">
    <property type="entry name" value="FlhG"/>
</dbReference>
<dbReference type="GO" id="GO:0005524">
    <property type="term" value="F:ATP binding"/>
    <property type="evidence" value="ECO:0007669"/>
    <property type="project" value="UniProtKB-KW"/>
</dbReference>
<dbReference type="PIRSF" id="PIRSF003092">
    <property type="entry name" value="MinD"/>
    <property type="match status" value="1"/>
</dbReference>
<dbReference type="Gene3D" id="3.40.50.300">
    <property type="entry name" value="P-loop containing nucleotide triphosphate hydrolases"/>
    <property type="match status" value="1"/>
</dbReference>
<reference evidence="3" key="1">
    <citation type="submission" date="2020-08" db="EMBL/GenBank/DDBJ databases">
        <title>Genome public.</title>
        <authorList>
            <person name="Liu C."/>
            <person name="Sun Q."/>
        </authorList>
    </citation>
    <scope>NUCLEOTIDE SEQUENCE</scope>
    <source>
        <strain evidence="3">BX21</strain>
    </source>
</reference>
<dbReference type="InterPro" id="IPR025501">
    <property type="entry name" value="MinD_FleN"/>
</dbReference>
<dbReference type="RefSeq" id="WP_262429793.1">
    <property type="nucleotide sequence ID" value="NZ_JACRTG010000018.1"/>
</dbReference>
<dbReference type="InterPro" id="IPR033756">
    <property type="entry name" value="YlxH/NBP35"/>
</dbReference>
<dbReference type="GO" id="GO:0009898">
    <property type="term" value="C:cytoplasmic side of plasma membrane"/>
    <property type="evidence" value="ECO:0007669"/>
    <property type="project" value="TreeGrafter"/>
</dbReference>
<dbReference type="Proteomes" id="UP000601171">
    <property type="component" value="Unassembled WGS sequence"/>
</dbReference>
<evidence type="ECO:0000256" key="2">
    <source>
        <dbReference type="ARBA" id="ARBA00022840"/>
    </source>
</evidence>